<reference evidence="4 5" key="1">
    <citation type="submission" date="2019-07" db="EMBL/GenBank/DDBJ databases">
        <authorList>
            <person name="Jastrzebski P J."/>
            <person name="Paukszto L."/>
            <person name="Jastrzebski P J."/>
        </authorList>
    </citation>
    <scope>NUCLEOTIDE SEQUENCE [LARGE SCALE GENOMIC DNA]</scope>
    <source>
        <strain evidence="4 5">WMS-il1</strain>
    </source>
</reference>
<feature type="domain" description="BRO1" evidence="3">
    <location>
        <begin position="63"/>
        <end position="475"/>
    </location>
</feature>
<dbReference type="Gene3D" id="1.25.40.280">
    <property type="entry name" value="alix/aip1 like domains"/>
    <property type="match status" value="1"/>
</dbReference>
<feature type="compositionally biased region" description="Acidic residues" evidence="2">
    <location>
        <begin position="87"/>
        <end position="98"/>
    </location>
</feature>
<evidence type="ECO:0000313" key="4">
    <source>
        <dbReference type="EMBL" id="VUZ55292.1"/>
    </source>
</evidence>
<organism evidence="4 5">
    <name type="scientific">Hymenolepis diminuta</name>
    <name type="common">Rat tapeworm</name>
    <dbReference type="NCBI Taxonomy" id="6216"/>
    <lineage>
        <taxon>Eukaryota</taxon>
        <taxon>Metazoa</taxon>
        <taxon>Spiralia</taxon>
        <taxon>Lophotrochozoa</taxon>
        <taxon>Platyhelminthes</taxon>
        <taxon>Cestoda</taxon>
        <taxon>Eucestoda</taxon>
        <taxon>Cyclophyllidea</taxon>
        <taxon>Hymenolepididae</taxon>
        <taxon>Hymenolepis</taxon>
    </lineage>
</organism>
<name>A0A564Z794_HYMDI</name>
<evidence type="ECO:0000256" key="1">
    <source>
        <dbReference type="ARBA" id="ARBA00008901"/>
    </source>
</evidence>
<dbReference type="InterPro" id="IPR038499">
    <property type="entry name" value="BRO1_sf"/>
</dbReference>
<protein>
    <recommendedName>
        <fullName evidence="3">BRO1 domain-containing protein</fullName>
    </recommendedName>
</protein>
<dbReference type="InterPro" id="IPR004328">
    <property type="entry name" value="BRO1_dom"/>
</dbReference>
<keyword evidence="5" id="KW-1185">Reference proteome</keyword>
<proteinExistence type="inferred from homology"/>
<feature type="region of interest" description="Disordered" evidence="2">
    <location>
        <begin position="87"/>
        <end position="134"/>
    </location>
</feature>
<feature type="compositionally biased region" description="Basic and acidic residues" evidence="2">
    <location>
        <begin position="107"/>
        <end position="128"/>
    </location>
</feature>
<dbReference type="PANTHER" id="PTHR23032:SF13">
    <property type="entry name" value="BRO1 DOMAIN-CONTAINING PROTEIN BROX"/>
    <property type="match status" value="1"/>
</dbReference>
<dbReference type="EMBL" id="CABIJS010000690">
    <property type="protein sequence ID" value="VUZ55292.1"/>
    <property type="molecule type" value="Genomic_DNA"/>
</dbReference>
<evidence type="ECO:0000259" key="3">
    <source>
        <dbReference type="PROSITE" id="PS51180"/>
    </source>
</evidence>
<comment type="similarity">
    <text evidence="1">Belongs to the BROX family.</text>
</comment>
<dbReference type="PANTHER" id="PTHR23032">
    <property type="entry name" value="BRO1 DOMAIN-CONTAINING PROTEIN BROX"/>
    <property type="match status" value="1"/>
</dbReference>
<gene>
    <name evidence="4" type="ORF">WMSIL1_LOCUS13167</name>
</gene>
<accession>A0A564Z794</accession>
<dbReference type="SMART" id="SM01041">
    <property type="entry name" value="BRO1"/>
    <property type="match status" value="1"/>
</dbReference>
<dbReference type="Pfam" id="PF03097">
    <property type="entry name" value="BRO1"/>
    <property type="match status" value="1"/>
</dbReference>
<evidence type="ECO:0000256" key="2">
    <source>
        <dbReference type="SAM" id="MobiDB-lite"/>
    </source>
</evidence>
<dbReference type="PROSITE" id="PS51180">
    <property type="entry name" value="BRO1"/>
    <property type="match status" value="1"/>
</dbReference>
<dbReference type="AlphaFoldDB" id="A0A564Z794"/>
<evidence type="ECO:0000313" key="5">
    <source>
        <dbReference type="Proteomes" id="UP000321570"/>
    </source>
</evidence>
<dbReference type="InterPro" id="IPR038898">
    <property type="entry name" value="BROX"/>
</dbReference>
<sequence>MFQWFHRNPFKASGTPNFDLGPVAADIPSRMYLNYMQERRATLIRCLSDLTCTRASVVEAANQYIALLLGFATSPDSRDVMADEIDSDYDEKSDDEIPESGANDATAKTKKEEKELKKKEKEAKKAQRAEAAAANHKKFQSLRRLVEYTWTDSLDVKHKFPISLRDANYELIGMCFNLALWFSKHAAKVASSSNIETEQAVDVHKSLRNAAGLFEYIKKNLLPNMSGKFEKGSDLDPIVLESYILQSLAEAQEVAIARAIELKHDPGIIAALASETATLYEKCKFGLQNMPEGLVSKWRAYCIFKTACFRAYAHVFYSESELKADHCGMAIASAKEALRYCTQAQNAAKVYRSGSGSEFHFLNRLQPLAQRTLSKAETENAMIYRQKAPTSMPQLQLKATFGIATPELPEGLSFVVDESWDQAMPGFDTSKVTVWMSLKTYKERLKASHKLQVIPEQAIYQGDRDPNNISGCIIS</sequence>
<dbReference type="Proteomes" id="UP000321570">
    <property type="component" value="Unassembled WGS sequence"/>
</dbReference>